<dbReference type="SUPFAM" id="SSF55961">
    <property type="entry name" value="Bet v1-like"/>
    <property type="match status" value="1"/>
</dbReference>
<dbReference type="InterPro" id="IPR001683">
    <property type="entry name" value="PX_dom"/>
</dbReference>
<dbReference type="PANTHER" id="PTHR22775:SF3">
    <property type="entry name" value="SORTING NEXIN-13"/>
    <property type="match status" value="1"/>
</dbReference>
<evidence type="ECO:0000313" key="3">
    <source>
        <dbReference type="EMBL" id="ETO10441.1"/>
    </source>
</evidence>
<dbReference type="SMART" id="SM00312">
    <property type="entry name" value="PX"/>
    <property type="match status" value="1"/>
</dbReference>
<dbReference type="PROSITE" id="PS50195">
    <property type="entry name" value="PX"/>
    <property type="match status" value="1"/>
</dbReference>
<reference evidence="3 4" key="1">
    <citation type="journal article" date="2013" name="Curr. Biol.">
        <title>The Genome of the Foraminiferan Reticulomyxa filosa.</title>
        <authorList>
            <person name="Glockner G."/>
            <person name="Hulsmann N."/>
            <person name="Schleicher M."/>
            <person name="Noegel A.A."/>
            <person name="Eichinger L."/>
            <person name="Gallinger C."/>
            <person name="Pawlowski J."/>
            <person name="Sierra R."/>
            <person name="Euteneuer U."/>
            <person name="Pillet L."/>
            <person name="Moustafa A."/>
            <person name="Platzer M."/>
            <person name="Groth M."/>
            <person name="Szafranski K."/>
            <person name="Schliwa M."/>
        </authorList>
    </citation>
    <scope>NUCLEOTIDE SEQUENCE [LARGE SCALE GENOMIC DNA]</scope>
</reference>
<dbReference type="PANTHER" id="PTHR22775">
    <property type="entry name" value="SORTING NEXIN"/>
    <property type="match status" value="1"/>
</dbReference>
<dbReference type="AlphaFoldDB" id="X6M9Y2"/>
<dbReference type="InterPro" id="IPR023393">
    <property type="entry name" value="START-like_dom_sf"/>
</dbReference>
<comment type="caution">
    <text evidence="3">The sequence shown here is derived from an EMBL/GenBank/DDBJ whole genome shotgun (WGS) entry which is preliminary data.</text>
</comment>
<keyword evidence="4" id="KW-1185">Reference proteome</keyword>
<dbReference type="Proteomes" id="UP000023152">
    <property type="component" value="Unassembled WGS sequence"/>
</dbReference>
<dbReference type="GO" id="GO:0035091">
    <property type="term" value="F:phosphatidylinositol binding"/>
    <property type="evidence" value="ECO:0007669"/>
    <property type="project" value="InterPro"/>
</dbReference>
<sequence>MSHLYVITCNKKLTLLKKVYELEVKSSVAGMPWLLYKRYTEFEELHQKLASSSEYRNKNFKMPQFPEKKVFGSTRRDVVEKRRQEFQTYLQHLLQQNILFEKPSLLMTFLGVPEALQEIIWTQIGPKPVNTHPLESKDKDSSANAMPSEVKHVYDLLRKLTVQNRNSYGAKALREFEKWYFSGFPRLHPDYIHRLFVGDPTVSPSASSSSMAASSGIDAAHDMNASQGVQPYKVGLISSCRFTGNNRVVSRNAMALLAKLLDIERNKDARNCMDIFLTLNPKYYAMMELHRHMQENSHEHSFMTAKLLYEFLPQLNINEYICDHSTISHFFKWCQLKQQSNSLGRKDYYTTIMQKYSNGNTEDREQPMGRQLGVSNVLTMTRRGSTGGLAPSMSEETNEWSYNCQDYSSYFKISESIEEQFDHLYKESTHNYQTLNGSVLGNSLSSQYGLTVFYKQGLSTVDGDAHETKANDNVAVSNLSSSFDTGDTSILLTENGNETTSPKKSSISDIFVPIQSPKSWKVRICVTLNHSAKDVYNFLVLGYVRNKDGVVQGWNRKVIDWKPLAKLDDQHIIYQETYKSFNSPYKFRHFVVLRYLKPNEEKGIYKVVFASVSNFESLIPEWDGKKQIEGNDQESEAYADAKELQNAYILPSGFYIEQSDKNRDQCRLEFIAHMTPESVLILAPDLLGETRELFESVAGIEQLVGVMKTNS</sequence>
<dbReference type="SUPFAM" id="SSF64268">
    <property type="entry name" value="PX domain"/>
    <property type="match status" value="1"/>
</dbReference>
<dbReference type="PROSITE" id="PS50848">
    <property type="entry name" value="START"/>
    <property type="match status" value="1"/>
</dbReference>
<organism evidence="3 4">
    <name type="scientific">Reticulomyxa filosa</name>
    <dbReference type="NCBI Taxonomy" id="46433"/>
    <lineage>
        <taxon>Eukaryota</taxon>
        <taxon>Sar</taxon>
        <taxon>Rhizaria</taxon>
        <taxon>Retaria</taxon>
        <taxon>Foraminifera</taxon>
        <taxon>Monothalamids</taxon>
        <taxon>Reticulomyxidae</taxon>
        <taxon>Reticulomyxa</taxon>
    </lineage>
</organism>
<dbReference type="Pfam" id="PF00787">
    <property type="entry name" value="PX"/>
    <property type="match status" value="1"/>
</dbReference>
<evidence type="ECO:0000259" key="1">
    <source>
        <dbReference type="PROSITE" id="PS50195"/>
    </source>
</evidence>
<accession>X6M9Y2</accession>
<gene>
    <name evidence="3" type="ORF">RFI_26935</name>
</gene>
<dbReference type="EMBL" id="ASPP01023470">
    <property type="protein sequence ID" value="ETO10441.1"/>
    <property type="molecule type" value="Genomic_DNA"/>
</dbReference>
<dbReference type="OrthoDB" id="10254720at2759"/>
<evidence type="ECO:0000313" key="4">
    <source>
        <dbReference type="Proteomes" id="UP000023152"/>
    </source>
</evidence>
<dbReference type="Gene3D" id="3.30.1520.10">
    <property type="entry name" value="Phox-like domain"/>
    <property type="match status" value="1"/>
</dbReference>
<evidence type="ECO:0000259" key="2">
    <source>
        <dbReference type="PROSITE" id="PS50848"/>
    </source>
</evidence>
<dbReference type="Gene3D" id="3.30.530.20">
    <property type="match status" value="1"/>
</dbReference>
<protein>
    <submittedName>
        <fullName evidence="3">Sorting nexin-29</fullName>
    </submittedName>
</protein>
<feature type="domain" description="PX" evidence="1">
    <location>
        <begin position="1"/>
        <end position="116"/>
    </location>
</feature>
<dbReference type="InterPro" id="IPR036871">
    <property type="entry name" value="PX_dom_sf"/>
</dbReference>
<feature type="domain" description="START" evidence="2">
    <location>
        <begin position="554"/>
        <end position="696"/>
    </location>
</feature>
<name>X6M9Y2_RETFI</name>
<proteinExistence type="predicted"/>
<dbReference type="InterPro" id="IPR002913">
    <property type="entry name" value="START_lipid-bd_dom"/>
</dbReference>
<dbReference type="CDD" id="cd06093">
    <property type="entry name" value="PX_domain"/>
    <property type="match status" value="1"/>
</dbReference>